<dbReference type="Proteomes" id="UP000824540">
    <property type="component" value="Unassembled WGS sequence"/>
</dbReference>
<comment type="caution">
    <text evidence="4">The sequence shown here is derived from an EMBL/GenBank/DDBJ whole genome shotgun (WGS) entry which is preliminary data.</text>
</comment>
<accession>A0A8T2MSQ8</accession>
<dbReference type="AlphaFoldDB" id="A0A8T2MSQ8"/>
<dbReference type="Pfam" id="PF00059">
    <property type="entry name" value="Lectin_C"/>
    <property type="match status" value="1"/>
</dbReference>
<feature type="compositionally biased region" description="Polar residues" evidence="2">
    <location>
        <begin position="9"/>
        <end position="29"/>
    </location>
</feature>
<reference evidence="4" key="1">
    <citation type="thesis" date="2021" institute="BYU ScholarsArchive" country="Provo, UT, USA">
        <title>Applications of and Algorithms for Genome Assembly and Genomic Analyses with an Emphasis on Marine Teleosts.</title>
        <authorList>
            <person name="Pickett B.D."/>
        </authorList>
    </citation>
    <scope>NUCLEOTIDE SEQUENCE</scope>
    <source>
        <strain evidence="4">HI-2016</strain>
    </source>
</reference>
<evidence type="ECO:0000313" key="4">
    <source>
        <dbReference type="EMBL" id="KAG9330606.1"/>
    </source>
</evidence>
<name>A0A8T2MSQ8_9TELE</name>
<evidence type="ECO:0000259" key="3">
    <source>
        <dbReference type="Pfam" id="PF00059"/>
    </source>
</evidence>
<feature type="non-terminal residue" evidence="4">
    <location>
        <position position="146"/>
    </location>
</feature>
<keyword evidence="1" id="KW-0175">Coiled coil</keyword>
<proteinExistence type="predicted"/>
<feature type="coiled-coil region" evidence="1">
    <location>
        <begin position="44"/>
        <end position="99"/>
    </location>
</feature>
<evidence type="ECO:0000256" key="2">
    <source>
        <dbReference type="SAM" id="MobiDB-lite"/>
    </source>
</evidence>
<dbReference type="OrthoDB" id="6133475at2759"/>
<evidence type="ECO:0000313" key="5">
    <source>
        <dbReference type="Proteomes" id="UP000824540"/>
    </source>
</evidence>
<keyword evidence="5" id="KW-1185">Reference proteome</keyword>
<protein>
    <recommendedName>
        <fullName evidence="3">C-type lectin domain-containing protein</fullName>
    </recommendedName>
</protein>
<dbReference type="InterPro" id="IPR016187">
    <property type="entry name" value="CTDL_fold"/>
</dbReference>
<dbReference type="Gene3D" id="3.10.100.10">
    <property type="entry name" value="Mannose-Binding Protein A, subunit A"/>
    <property type="match status" value="1"/>
</dbReference>
<dbReference type="SUPFAM" id="SSF56436">
    <property type="entry name" value="C-type lectin-like"/>
    <property type="match status" value="1"/>
</dbReference>
<feature type="region of interest" description="Disordered" evidence="2">
    <location>
        <begin position="7"/>
        <end position="42"/>
    </location>
</feature>
<dbReference type="InterPro" id="IPR001304">
    <property type="entry name" value="C-type_lectin-like"/>
</dbReference>
<feature type="domain" description="C-type lectin" evidence="3">
    <location>
        <begin position="121"/>
        <end position="145"/>
    </location>
</feature>
<evidence type="ECO:0000256" key="1">
    <source>
        <dbReference type="SAM" id="Coils"/>
    </source>
</evidence>
<dbReference type="Gene3D" id="1.20.5.400">
    <property type="match status" value="1"/>
</dbReference>
<sequence>MEMVYANRMTMQTIKSSTQDQNPPTSPGDQHSDSGVVKDTMAKRSTLSETVNQLQTNYSSLKAERDELLTNYSSLKAERDELLTNYSSLKAERDELLRQLGSKVEICEDLFALQIFISMFHNFWIGLTDSNEEGTWKWVNGTTLTT</sequence>
<dbReference type="EMBL" id="JAFBMS010000524">
    <property type="protein sequence ID" value="KAG9330606.1"/>
    <property type="molecule type" value="Genomic_DNA"/>
</dbReference>
<organism evidence="4 5">
    <name type="scientific">Albula glossodonta</name>
    <name type="common">roundjaw bonefish</name>
    <dbReference type="NCBI Taxonomy" id="121402"/>
    <lineage>
        <taxon>Eukaryota</taxon>
        <taxon>Metazoa</taxon>
        <taxon>Chordata</taxon>
        <taxon>Craniata</taxon>
        <taxon>Vertebrata</taxon>
        <taxon>Euteleostomi</taxon>
        <taxon>Actinopterygii</taxon>
        <taxon>Neopterygii</taxon>
        <taxon>Teleostei</taxon>
        <taxon>Albuliformes</taxon>
        <taxon>Albulidae</taxon>
        <taxon>Albula</taxon>
    </lineage>
</organism>
<dbReference type="InterPro" id="IPR016186">
    <property type="entry name" value="C-type_lectin-like/link_sf"/>
</dbReference>
<gene>
    <name evidence="4" type="ORF">JZ751_023706</name>
</gene>